<evidence type="ECO:0000313" key="1">
    <source>
        <dbReference type="EMBL" id="TKK80027.1"/>
    </source>
</evidence>
<reference evidence="1 2" key="1">
    <citation type="submission" date="2019-04" db="EMBL/GenBank/DDBJ databases">
        <title>Kribbella sp. NEAU-THZ 27 nov., a novel actinomycete isolated from soil.</title>
        <authorList>
            <person name="Duan L."/>
        </authorList>
    </citation>
    <scope>NUCLEOTIDE SEQUENCE [LARGE SCALE GENOMIC DNA]</scope>
    <source>
        <strain evidence="2">NEAU-THZ27</strain>
    </source>
</reference>
<dbReference type="EMBL" id="SZPZ01000002">
    <property type="protein sequence ID" value="TKK80027.1"/>
    <property type="molecule type" value="Genomic_DNA"/>
</dbReference>
<gene>
    <name evidence="1" type="ORF">FDA38_16910</name>
</gene>
<dbReference type="OrthoDB" id="3699555at2"/>
<dbReference type="RefSeq" id="WP_137254967.1">
    <property type="nucleotide sequence ID" value="NZ_JBHSPQ010000001.1"/>
</dbReference>
<keyword evidence="2" id="KW-1185">Reference proteome</keyword>
<dbReference type="AlphaFoldDB" id="A0A4U3LYW3"/>
<organism evidence="1 2">
    <name type="scientific">Kribbella jiaozuonensis</name>
    <dbReference type="NCBI Taxonomy" id="2575441"/>
    <lineage>
        <taxon>Bacteria</taxon>
        <taxon>Bacillati</taxon>
        <taxon>Actinomycetota</taxon>
        <taxon>Actinomycetes</taxon>
        <taxon>Propionibacteriales</taxon>
        <taxon>Kribbellaceae</taxon>
        <taxon>Kribbella</taxon>
    </lineage>
</organism>
<name>A0A4U3LYW3_9ACTN</name>
<evidence type="ECO:0000313" key="2">
    <source>
        <dbReference type="Proteomes" id="UP000305836"/>
    </source>
</evidence>
<sequence>MSDIEELWTRLAAGGVSAMVKIDHERFAEGGRPWTLLLSGPPLGDGFVRAEEASLRRCLEVGLTRLADKAEGEWGWVSEYLG</sequence>
<accession>A0A4U3LYW3</accession>
<dbReference type="Proteomes" id="UP000305836">
    <property type="component" value="Unassembled WGS sequence"/>
</dbReference>
<proteinExistence type="predicted"/>
<protein>
    <submittedName>
        <fullName evidence="1">Uncharacterized protein</fullName>
    </submittedName>
</protein>
<comment type="caution">
    <text evidence="1">The sequence shown here is derived from an EMBL/GenBank/DDBJ whole genome shotgun (WGS) entry which is preliminary data.</text>
</comment>